<dbReference type="GO" id="GO:0005783">
    <property type="term" value="C:endoplasmic reticulum"/>
    <property type="evidence" value="ECO:0007669"/>
    <property type="project" value="UniProtKB-SubCell"/>
</dbReference>
<gene>
    <name evidence="7" type="ORF">PIIN_11892</name>
</gene>
<keyword evidence="8" id="KW-1185">Reference proteome</keyword>
<organism evidence="7 8">
    <name type="scientific">Serendipita indica (strain DSM 11827)</name>
    <name type="common">Root endophyte fungus</name>
    <name type="synonym">Piriformospora indica</name>
    <dbReference type="NCBI Taxonomy" id="1109443"/>
    <lineage>
        <taxon>Eukaryota</taxon>
        <taxon>Fungi</taxon>
        <taxon>Dikarya</taxon>
        <taxon>Basidiomycota</taxon>
        <taxon>Agaricomycotina</taxon>
        <taxon>Agaricomycetes</taxon>
        <taxon>Sebacinales</taxon>
        <taxon>Serendipitaceae</taxon>
        <taxon>Serendipita</taxon>
    </lineage>
</organism>
<evidence type="ECO:0000256" key="2">
    <source>
        <dbReference type="ARBA" id="ARBA00004240"/>
    </source>
</evidence>
<dbReference type="EMBL" id="CAFZ01000635">
    <property type="protein sequence ID" value="CCA76173.1"/>
    <property type="molecule type" value="Genomic_DNA"/>
</dbReference>
<comment type="subcellular location">
    <subcellularLocation>
        <location evidence="2">Endoplasmic reticulum</location>
    </subcellularLocation>
    <subcellularLocation>
        <location evidence="3">Membrane</location>
    </subcellularLocation>
    <subcellularLocation>
        <location evidence="1">Mitochondrion</location>
    </subcellularLocation>
</comment>
<protein>
    <recommendedName>
        <fullName evidence="9">AB hydrolase-1 domain-containing protein</fullName>
    </recommendedName>
</protein>
<evidence type="ECO:0000256" key="1">
    <source>
        <dbReference type="ARBA" id="ARBA00004173"/>
    </source>
</evidence>
<evidence type="ECO:0000256" key="6">
    <source>
        <dbReference type="ARBA" id="ARBA00023136"/>
    </source>
</evidence>
<keyword evidence="4" id="KW-0256">Endoplasmic reticulum</keyword>
<dbReference type="HOGENOM" id="CLU_118193_2_0_1"/>
<evidence type="ECO:0000256" key="4">
    <source>
        <dbReference type="ARBA" id="ARBA00022824"/>
    </source>
</evidence>
<evidence type="ECO:0000313" key="8">
    <source>
        <dbReference type="Proteomes" id="UP000007148"/>
    </source>
</evidence>
<comment type="caution">
    <text evidence="7">The sequence shown here is derived from an EMBL/GenBank/DDBJ whole genome shotgun (WGS) entry which is preliminary data.</text>
</comment>
<dbReference type="Proteomes" id="UP000007148">
    <property type="component" value="Unassembled WGS sequence"/>
</dbReference>
<evidence type="ECO:0000313" key="7">
    <source>
        <dbReference type="EMBL" id="CCA76173.1"/>
    </source>
</evidence>
<dbReference type="GO" id="GO:0005739">
    <property type="term" value="C:mitochondrion"/>
    <property type="evidence" value="ECO:0007669"/>
    <property type="project" value="UniProtKB-SubCell"/>
</dbReference>
<dbReference type="PANTHER" id="PTHR48182:SF2">
    <property type="entry name" value="PROTEIN SERAC1"/>
    <property type="match status" value="1"/>
</dbReference>
<keyword evidence="5" id="KW-0496">Mitochondrion</keyword>
<dbReference type="AlphaFoldDB" id="G4TXY0"/>
<sequence length="119" mass="13484">MPKPETKHYGVLEISPGINPIVDIIAIHGLNGHREKSWTTDSGTLWLRDLLPSSLRHARVLTYGYDADTQNEECVSTLNMRQQAVKLAQDISRKRKDTPRRPIIFVAHDLGGIILKWVC</sequence>
<evidence type="ECO:0008006" key="9">
    <source>
        <dbReference type="Google" id="ProtNLM"/>
    </source>
</evidence>
<dbReference type="SUPFAM" id="SSF53474">
    <property type="entry name" value="alpha/beta-Hydrolases"/>
    <property type="match status" value="1"/>
</dbReference>
<dbReference type="PANTHER" id="PTHR48182">
    <property type="entry name" value="PROTEIN SERAC1"/>
    <property type="match status" value="1"/>
</dbReference>
<dbReference type="OMA" id="YDANTHA"/>
<name>G4TXY0_SERID</name>
<dbReference type="OrthoDB" id="3246270at2759"/>
<dbReference type="Gene3D" id="3.40.50.1820">
    <property type="entry name" value="alpha/beta hydrolase"/>
    <property type="match status" value="1"/>
</dbReference>
<keyword evidence="6" id="KW-0472">Membrane</keyword>
<evidence type="ECO:0000256" key="5">
    <source>
        <dbReference type="ARBA" id="ARBA00023128"/>
    </source>
</evidence>
<accession>G4TXY0</accession>
<dbReference type="eggNOG" id="ENOG502SX9J">
    <property type="taxonomic scope" value="Eukaryota"/>
</dbReference>
<dbReference type="InterPro" id="IPR029058">
    <property type="entry name" value="AB_hydrolase_fold"/>
</dbReference>
<evidence type="ECO:0000256" key="3">
    <source>
        <dbReference type="ARBA" id="ARBA00004370"/>
    </source>
</evidence>
<dbReference type="GO" id="GO:0016020">
    <property type="term" value="C:membrane"/>
    <property type="evidence" value="ECO:0007669"/>
    <property type="project" value="UniProtKB-SubCell"/>
</dbReference>
<reference evidence="7 8" key="1">
    <citation type="journal article" date="2011" name="PLoS Pathog.">
        <title>Endophytic Life Strategies Decoded by Genome and Transcriptome Analyses of the Mutualistic Root Symbiont Piriformospora indica.</title>
        <authorList>
            <person name="Zuccaro A."/>
            <person name="Lahrmann U."/>
            <person name="Guldener U."/>
            <person name="Langen G."/>
            <person name="Pfiffi S."/>
            <person name="Biedenkopf D."/>
            <person name="Wong P."/>
            <person name="Samans B."/>
            <person name="Grimm C."/>
            <person name="Basiewicz M."/>
            <person name="Murat C."/>
            <person name="Martin F."/>
            <person name="Kogel K.H."/>
        </authorList>
    </citation>
    <scope>NUCLEOTIDE SEQUENCE [LARGE SCALE GENOMIC DNA]</scope>
    <source>
        <strain evidence="7 8">DSM 11827</strain>
    </source>
</reference>
<dbReference type="InParanoid" id="G4TXY0"/>
<proteinExistence type="predicted"/>
<dbReference type="STRING" id="1109443.G4TXY0"/>
<dbReference type="InterPro" id="IPR052374">
    <property type="entry name" value="SERAC1"/>
</dbReference>